<dbReference type="Gene3D" id="1.20.120.530">
    <property type="entry name" value="GntR ligand-binding domain-like"/>
    <property type="match status" value="1"/>
</dbReference>
<dbReference type="Pfam" id="PF00392">
    <property type="entry name" value="GntR"/>
    <property type="match status" value="1"/>
</dbReference>
<dbReference type="SMART" id="SM00895">
    <property type="entry name" value="FCD"/>
    <property type="match status" value="1"/>
</dbReference>
<protein>
    <submittedName>
        <fullName evidence="5">GntR family transcriptional regulator</fullName>
    </submittedName>
</protein>
<dbReference type="InterPro" id="IPR008920">
    <property type="entry name" value="TF_FadR/GntR_C"/>
</dbReference>
<dbReference type="Pfam" id="PF07729">
    <property type="entry name" value="FCD"/>
    <property type="match status" value="1"/>
</dbReference>
<dbReference type="InterPro" id="IPR000524">
    <property type="entry name" value="Tscrpt_reg_HTH_GntR"/>
</dbReference>
<reference evidence="5 6" key="1">
    <citation type="submission" date="2022-11" db="EMBL/GenBank/DDBJ databases">
        <title>The First Case of Preauricular Fistular Abscess Caused by Peptoniphilus grossensis.</title>
        <authorList>
            <person name="Byun J.-H."/>
        </authorList>
    </citation>
    <scope>NUCLEOTIDE SEQUENCE [LARGE SCALE GENOMIC DNA]</scope>
    <source>
        <strain evidence="5 6">GYB008</strain>
    </source>
</reference>
<feature type="domain" description="HTH gntR-type" evidence="4">
    <location>
        <begin position="9"/>
        <end position="76"/>
    </location>
</feature>
<name>A0ABU7XE54_9FIRM</name>
<dbReference type="PROSITE" id="PS50949">
    <property type="entry name" value="HTH_GNTR"/>
    <property type="match status" value="1"/>
</dbReference>
<accession>A0ABU7XE54</accession>
<dbReference type="PANTHER" id="PTHR43537">
    <property type="entry name" value="TRANSCRIPTIONAL REGULATOR, GNTR FAMILY"/>
    <property type="match status" value="1"/>
</dbReference>
<dbReference type="Proteomes" id="UP001328425">
    <property type="component" value="Unassembled WGS sequence"/>
</dbReference>
<dbReference type="PANTHER" id="PTHR43537:SF24">
    <property type="entry name" value="GLUCONATE OPERON TRANSCRIPTIONAL REPRESSOR"/>
    <property type="match status" value="1"/>
</dbReference>
<comment type="caution">
    <text evidence="5">The sequence shown here is derived from an EMBL/GenBank/DDBJ whole genome shotgun (WGS) entry which is preliminary data.</text>
</comment>
<evidence type="ECO:0000313" key="5">
    <source>
        <dbReference type="EMBL" id="MEF3318708.1"/>
    </source>
</evidence>
<dbReference type="SUPFAM" id="SSF46785">
    <property type="entry name" value="Winged helix' DNA-binding domain"/>
    <property type="match status" value="1"/>
</dbReference>
<keyword evidence="1" id="KW-0805">Transcription regulation</keyword>
<evidence type="ECO:0000256" key="2">
    <source>
        <dbReference type="ARBA" id="ARBA00023125"/>
    </source>
</evidence>
<keyword evidence="2" id="KW-0238">DNA-binding</keyword>
<dbReference type="InterPro" id="IPR036388">
    <property type="entry name" value="WH-like_DNA-bd_sf"/>
</dbReference>
<keyword evidence="6" id="KW-1185">Reference proteome</keyword>
<keyword evidence="3" id="KW-0804">Transcription</keyword>
<proteinExistence type="predicted"/>
<dbReference type="Gene3D" id="1.10.10.10">
    <property type="entry name" value="Winged helix-like DNA-binding domain superfamily/Winged helix DNA-binding domain"/>
    <property type="match status" value="1"/>
</dbReference>
<gene>
    <name evidence="5" type="ORF">PV361_08335</name>
</gene>
<evidence type="ECO:0000256" key="3">
    <source>
        <dbReference type="ARBA" id="ARBA00023163"/>
    </source>
</evidence>
<dbReference type="SMART" id="SM00345">
    <property type="entry name" value="HTH_GNTR"/>
    <property type="match status" value="1"/>
</dbReference>
<evidence type="ECO:0000256" key="1">
    <source>
        <dbReference type="ARBA" id="ARBA00023015"/>
    </source>
</evidence>
<dbReference type="EMBL" id="JARBCY010000052">
    <property type="protein sequence ID" value="MEF3318708.1"/>
    <property type="molecule type" value="Genomic_DNA"/>
</dbReference>
<evidence type="ECO:0000259" key="4">
    <source>
        <dbReference type="PROSITE" id="PS50949"/>
    </source>
</evidence>
<evidence type="ECO:0000313" key="6">
    <source>
        <dbReference type="Proteomes" id="UP001328425"/>
    </source>
</evidence>
<dbReference type="SUPFAM" id="SSF48008">
    <property type="entry name" value="GntR ligand-binding domain-like"/>
    <property type="match status" value="1"/>
</dbReference>
<dbReference type="RefSeq" id="WP_332087717.1">
    <property type="nucleotide sequence ID" value="NZ_JARBCY010000052.1"/>
</dbReference>
<dbReference type="InterPro" id="IPR011711">
    <property type="entry name" value="GntR_C"/>
</dbReference>
<sequence length="228" mass="26667">MDSENLDKQTYKEKAYLLIKDAIMFNKFRVEGIYSQDEICDEIEVSKTPVREALLQLQNEGFVKILRGKGIQIVPVNNDKAKDILETRLLLEANNAFFAASILNKQNMIEIKKCLDELESCLYLKNSISLYVIDHAFHKSIAKATKNEIFYKQTCLILDNYLRFENKNVYNNLIDGKKVFEEHRIIAEAIFNRDPKKASNNMKSHLIKSYNRTLKDIWEKSILYDIKM</sequence>
<organism evidence="5 6">
    <name type="scientific">Peptoniphilus grossensis</name>
    <dbReference type="NCBI Taxonomy" id="1465756"/>
    <lineage>
        <taxon>Bacteria</taxon>
        <taxon>Bacillati</taxon>
        <taxon>Bacillota</taxon>
        <taxon>Tissierellia</taxon>
        <taxon>Tissierellales</taxon>
        <taxon>Peptoniphilaceae</taxon>
        <taxon>Peptoniphilus</taxon>
    </lineage>
</organism>
<dbReference type="InterPro" id="IPR036390">
    <property type="entry name" value="WH_DNA-bd_sf"/>
</dbReference>